<evidence type="ECO:0000256" key="1">
    <source>
        <dbReference type="ARBA" id="ARBA00022614"/>
    </source>
</evidence>
<dbReference type="PANTHER" id="PTHR48051:SF1">
    <property type="entry name" value="RAS SUPPRESSOR PROTEIN 1"/>
    <property type="match status" value="1"/>
</dbReference>
<evidence type="ECO:0000313" key="3">
    <source>
        <dbReference type="EMBL" id="CAH3133338.1"/>
    </source>
</evidence>
<keyword evidence="2" id="KW-0677">Repeat</keyword>
<evidence type="ECO:0008006" key="5">
    <source>
        <dbReference type="Google" id="ProtNLM"/>
    </source>
</evidence>
<proteinExistence type="predicted"/>
<accession>A0ABN8P5P4</accession>
<organism evidence="3 4">
    <name type="scientific">Porites lobata</name>
    <dbReference type="NCBI Taxonomy" id="104759"/>
    <lineage>
        <taxon>Eukaryota</taxon>
        <taxon>Metazoa</taxon>
        <taxon>Cnidaria</taxon>
        <taxon>Anthozoa</taxon>
        <taxon>Hexacorallia</taxon>
        <taxon>Scleractinia</taxon>
        <taxon>Fungiina</taxon>
        <taxon>Poritidae</taxon>
        <taxon>Porites</taxon>
    </lineage>
</organism>
<dbReference type="InterPro" id="IPR003591">
    <property type="entry name" value="Leu-rich_rpt_typical-subtyp"/>
</dbReference>
<evidence type="ECO:0000256" key="2">
    <source>
        <dbReference type="ARBA" id="ARBA00022737"/>
    </source>
</evidence>
<evidence type="ECO:0000313" key="4">
    <source>
        <dbReference type="Proteomes" id="UP001159405"/>
    </source>
</evidence>
<dbReference type="InterPro" id="IPR032675">
    <property type="entry name" value="LRR_dom_sf"/>
</dbReference>
<comment type="caution">
    <text evidence="3">The sequence shown here is derived from an EMBL/GenBank/DDBJ whole genome shotgun (WGS) entry which is preliminary data.</text>
</comment>
<reference evidence="3 4" key="1">
    <citation type="submission" date="2022-05" db="EMBL/GenBank/DDBJ databases">
        <authorList>
            <consortium name="Genoscope - CEA"/>
            <person name="William W."/>
        </authorList>
    </citation>
    <scope>NUCLEOTIDE SEQUENCE [LARGE SCALE GENOMIC DNA]</scope>
</reference>
<keyword evidence="1" id="KW-0433">Leucine-rich repeat</keyword>
<dbReference type="InterPro" id="IPR001611">
    <property type="entry name" value="Leu-rich_rpt"/>
</dbReference>
<dbReference type="EMBL" id="CALNXK010000052">
    <property type="protein sequence ID" value="CAH3133338.1"/>
    <property type="molecule type" value="Genomic_DNA"/>
</dbReference>
<dbReference type="Pfam" id="PF00560">
    <property type="entry name" value="LRR_1"/>
    <property type="match status" value="1"/>
</dbReference>
<sequence length="275" mass="31745">MDFLLQHFRRLFSFLCGNSDNVRPKICLSDADVSSAEEANMILQTHSNPHQVEEFILEGKPSIHSIPIQLFYFANLQRLSLCGNQLQDIPWSIIYLRQLKELDVSFNALSVLPRIVCYVPTLQLLSFRNNFITYLPTELLNLPNLKTLEVQDNPLVSPPPAIAERGRESILAYLRKRKSRRNMFSDFKPWISPNDNLVTVEVSTLVELCVKCILDCQIDFLGSRDIPPRLKTNLEETKKEDRNSIFICKCDVCEMYFSNKFKFEIHDCGNKLSVP</sequence>
<keyword evidence="4" id="KW-1185">Reference proteome</keyword>
<gene>
    <name evidence="3" type="ORF">PLOB_00036745</name>
</gene>
<dbReference type="PANTHER" id="PTHR48051">
    <property type="match status" value="1"/>
</dbReference>
<dbReference type="Pfam" id="PF13855">
    <property type="entry name" value="LRR_8"/>
    <property type="match status" value="1"/>
</dbReference>
<dbReference type="SUPFAM" id="SSF52058">
    <property type="entry name" value="L domain-like"/>
    <property type="match status" value="1"/>
</dbReference>
<name>A0ABN8P5P4_9CNID</name>
<dbReference type="InterPro" id="IPR050216">
    <property type="entry name" value="LRR_domain-containing"/>
</dbReference>
<dbReference type="SMART" id="SM00369">
    <property type="entry name" value="LRR_TYP"/>
    <property type="match status" value="3"/>
</dbReference>
<protein>
    <recommendedName>
        <fullName evidence="5">Leucine-rich repeat-containing protein 58</fullName>
    </recommendedName>
</protein>
<dbReference type="Gene3D" id="3.80.10.10">
    <property type="entry name" value="Ribonuclease Inhibitor"/>
    <property type="match status" value="1"/>
</dbReference>
<dbReference type="Proteomes" id="UP001159405">
    <property type="component" value="Unassembled WGS sequence"/>
</dbReference>